<accession>A0A7C9MVL8</accession>
<reference evidence="3 4" key="2">
    <citation type="submission" date="2020-03" db="EMBL/GenBank/DDBJ databases">
        <title>Kangsaoukella pontilimi gen. nov., sp. nov., a new member of the family Rhodobacteraceae isolated from a tidal mudflat.</title>
        <authorList>
            <person name="Kim I.S."/>
        </authorList>
    </citation>
    <scope>NUCLEOTIDE SEQUENCE [LARGE SCALE GENOMIC DNA]</scope>
    <source>
        <strain evidence="3 4">GH1-50</strain>
    </source>
</reference>
<dbReference type="AlphaFoldDB" id="A0A7C9MVL8"/>
<organism evidence="3 4">
    <name type="scientific">Kangsaoukella pontilimi</name>
    <dbReference type="NCBI Taxonomy" id="2691042"/>
    <lineage>
        <taxon>Bacteria</taxon>
        <taxon>Pseudomonadati</taxon>
        <taxon>Pseudomonadota</taxon>
        <taxon>Alphaproteobacteria</taxon>
        <taxon>Rhodobacterales</taxon>
        <taxon>Paracoccaceae</taxon>
        <taxon>Kangsaoukella</taxon>
    </lineage>
</organism>
<feature type="compositionally biased region" description="Low complexity" evidence="1">
    <location>
        <begin position="69"/>
        <end position="89"/>
    </location>
</feature>
<keyword evidence="4" id="KW-1185">Reference proteome</keyword>
<evidence type="ECO:0000256" key="1">
    <source>
        <dbReference type="SAM" id="MobiDB-lite"/>
    </source>
</evidence>
<feature type="region of interest" description="Disordered" evidence="1">
    <location>
        <begin position="158"/>
        <end position="203"/>
    </location>
</feature>
<keyword evidence="2" id="KW-0812">Transmembrane</keyword>
<feature type="compositionally biased region" description="Acidic residues" evidence="1">
    <location>
        <begin position="56"/>
        <end position="68"/>
    </location>
</feature>
<reference evidence="3 4" key="1">
    <citation type="submission" date="2019-12" db="EMBL/GenBank/DDBJ databases">
        <authorList>
            <person name="Lee S.D."/>
        </authorList>
    </citation>
    <scope>NUCLEOTIDE SEQUENCE [LARGE SCALE GENOMIC DNA]</scope>
    <source>
        <strain evidence="3 4">GH1-50</strain>
    </source>
</reference>
<keyword evidence="2" id="KW-1133">Transmembrane helix</keyword>
<dbReference type="EMBL" id="WUPT01000001">
    <property type="protein sequence ID" value="MXQ07760.1"/>
    <property type="molecule type" value="Genomic_DNA"/>
</dbReference>
<proteinExistence type="predicted"/>
<name>A0A7C9MVL8_9RHOB</name>
<gene>
    <name evidence="3" type="ORF">GQ651_07865</name>
</gene>
<dbReference type="Proteomes" id="UP000480350">
    <property type="component" value="Unassembled WGS sequence"/>
</dbReference>
<feature type="region of interest" description="Disordered" evidence="1">
    <location>
        <begin position="56"/>
        <end position="89"/>
    </location>
</feature>
<feature type="compositionally biased region" description="Low complexity" evidence="1">
    <location>
        <begin position="160"/>
        <end position="173"/>
    </location>
</feature>
<dbReference type="RefSeq" id="WP_160763618.1">
    <property type="nucleotide sequence ID" value="NZ_WUPT01000001.1"/>
</dbReference>
<comment type="caution">
    <text evidence="3">The sequence shown here is derived from an EMBL/GenBank/DDBJ whole genome shotgun (WGS) entry which is preliminary data.</text>
</comment>
<evidence type="ECO:0000256" key="2">
    <source>
        <dbReference type="SAM" id="Phobius"/>
    </source>
</evidence>
<keyword evidence="2" id="KW-0472">Membrane</keyword>
<sequence>MAKKGKGVFGAMGNLFRWTIYGLAAVLLFAIYLGWTAEESDQIASAPDIVLEEPAPEPEVLSDAEPEVTEAPATEAEQAAESISDQASAAAEQVQAEAGALAAEAEAAAADVASQAEAAAAEVASEAQAALQEAETAANDIRSDVEEGLQGLADRLAGQDAPDSAAAAATPTAEEVEDAARPGDTPELSDAVPAEAAVEEVETPIELPSDITTFTVPGDDATYSLQNAFKRDDGAIEFTTERTGPDGITQTVTRLITCAPFAVGIISEGDGARIDQPDMERLALGTPEASVAALACGVFK</sequence>
<evidence type="ECO:0000313" key="3">
    <source>
        <dbReference type="EMBL" id="MXQ07760.1"/>
    </source>
</evidence>
<evidence type="ECO:0000313" key="4">
    <source>
        <dbReference type="Proteomes" id="UP000480350"/>
    </source>
</evidence>
<protein>
    <submittedName>
        <fullName evidence="3">Uncharacterized protein</fullName>
    </submittedName>
</protein>
<feature type="transmembrane region" description="Helical" evidence="2">
    <location>
        <begin position="15"/>
        <end position="35"/>
    </location>
</feature>